<dbReference type="PANTHER" id="PTHR39069:SF9">
    <property type="entry name" value="EB DOMAIN-CONTAINING PROTEIN"/>
    <property type="match status" value="1"/>
</dbReference>
<feature type="domain" description="EB" evidence="2">
    <location>
        <begin position="113"/>
        <end position="165"/>
    </location>
</feature>
<keyword evidence="3" id="KW-0675">Receptor</keyword>
<organism evidence="3">
    <name type="scientific">Lygus hesperus</name>
    <name type="common">Western plant bug</name>
    <dbReference type="NCBI Taxonomy" id="30085"/>
    <lineage>
        <taxon>Eukaryota</taxon>
        <taxon>Metazoa</taxon>
        <taxon>Ecdysozoa</taxon>
        <taxon>Arthropoda</taxon>
        <taxon>Hexapoda</taxon>
        <taxon>Insecta</taxon>
        <taxon>Pterygota</taxon>
        <taxon>Neoptera</taxon>
        <taxon>Paraneoptera</taxon>
        <taxon>Hemiptera</taxon>
        <taxon>Heteroptera</taxon>
        <taxon>Panheteroptera</taxon>
        <taxon>Cimicomorpha</taxon>
        <taxon>Miridae</taxon>
        <taxon>Mirini</taxon>
        <taxon>Lygus</taxon>
    </lineage>
</organism>
<evidence type="ECO:0000313" key="4">
    <source>
        <dbReference type="EMBL" id="JAG37765.1"/>
    </source>
</evidence>
<dbReference type="AlphaFoldDB" id="A0A0A9XKK9"/>
<protein>
    <submittedName>
        <fullName evidence="3">Platelet endothelial aggregation receptor 1</fullName>
    </submittedName>
</protein>
<dbReference type="Pfam" id="PF01683">
    <property type="entry name" value="EB"/>
    <property type="match status" value="2"/>
</dbReference>
<evidence type="ECO:0000259" key="2">
    <source>
        <dbReference type="Pfam" id="PF01683"/>
    </source>
</evidence>
<evidence type="ECO:0000256" key="1">
    <source>
        <dbReference type="SAM" id="SignalP"/>
    </source>
</evidence>
<accession>A0A0A9XKK9</accession>
<evidence type="ECO:0000313" key="3">
    <source>
        <dbReference type="EMBL" id="JAG20504.1"/>
    </source>
</evidence>
<dbReference type="InterPro" id="IPR006149">
    <property type="entry name" value="EB_dom"/>
</dbReference>
<name>A0A0A9XKK9_LYGHE</name>
<feature type="domain" description="EB" evidence="2">
    <location>
        <begin position="250"/>
        <end position="306"/>
    </location>
</feature>
<sequence>MFLLLLTRVALALSLIPFTCHQYVRPRNYRTNRTCTSSNECLPAHSTCYQSMVCMCDDGYVAVNRKRNNDFECLKIAKGEGDWCSHDLQCEVHMGRHSECVLFKDMNQGECHCKQNHHNVRGLCHPTSHIGDSCKVSDDCYLKRIDIVAYCQASVCICPPGFHPSIDRKECLENKGLHGPCQDDEDCKFPNTMCQGLGYCICQEDYELNADRSACEIPITQLGQTCSSDDQCTTFIKESMCDPVSKTCICSTGAQQINSSCYHIARLGDKCSERLECVIASNIERVDCIGNICACNPPYKRNMHDCVSVINAGVQPSRGTTSSPHLQVSGPLTVLCLLLARHYAAH</sequence>
<reference evidence="3" key="2">
    <citation type="submission" date="2014-07" db="EMBL/GenBank/DDBJ databases">
        <authorList>
            <person name="Hull J."/>
        </authorList>
    </citation>
    <scope>NUCLEOTIDE SEQUENCE</scope>
</reference>
<feature type="signal peptide" evidence="1">
    <location>
        <begin position="1"/>
        <end position="21"/>
    </location>
</feature>
<feature type="chain" id="PRO_5007389691" evidence="1">
    <location>
        <begin position="22"/>
        <end position="346"/>
    </location>
</feature>
<gene>
    <name evidence="3" type="primary">PEAR1_2</name>
    <name evidence="4" type="synonym">PEAR1_1</name>
    <name evidence="4" type="ORF">CM83_72512</name>
    <name evidence="3" type="ORF">CM83_72515</name>
</gene>
<proteinExistence type="predicted"/>
<dbReference type="EMBL" id="GBHO01023100">
    <property type="protein sequence ID" value="JAG20504.1"/>
    <property type="molecule type" value="Transcribed_RNA"/>
</dbReference>
<reference evidence="3" key="1">
    <citation type="journal article" date="2014" name="PLoS ONE">
        <title>Transcriptome-Based Identification of ABC Transporters in the Western Tarnished Plant Bug Lygus hesperus.</title>
        <authorList>
            <person name="Hull J.J."/>
            <person name="Chaney K."/>
            <person name="Geib S.M."/>
            <person name="Fabrick J.A."/>
            <person name="Brent C.S."/>
            <person name="Walsh D."/>
            <person name="Lavine L.C."/>
        </authorList>
    </citation>
    <scope>NUCLEOTIDE SEQUENCE</scope>
</reference>
<dbReference type="EMBL" id="GBHO01005839">
    <property type="protein sequence ID" value="JAG37765.1"/>
    <property type="molecule type" value="Transcribed_RNA"/>
</dbReference>
<keyword evidence="1" id="KW-0732">Signal</keyword>
<dbReference type="PANTHER" id="PTHR39069">
    <property type="entry name" value="ECDYSONE-INDUCIBLE GENE E1, ISOFORM A"/>
    <property type="match status" value="1"/>
</dbReference>